<dbReference type="InterPro" id="IPR002110">
    <property type="entry name" value="Ankyrin_rpt"/>
</dbReference>
<keyword evidence="2" id="KW-0040">ANK repeat</keyword>
<dbReference type="EMBL" id="KZ824770">
    <property type="protein sequence ID" value="RAH87365.1"/>
    <property type="molecule type" value="Genomic_DNA"/>
</dbReference>
<accession>A0A8T8XGN9</accession>
<evidence type="ECO:0000313" key="4">
    <source>
        <dbReference type="Proteomes" id="UP000249497"/>
    </source>
</evidence>
<dbReference type="Gene3D" id="1.25.40.20">
    <property type="entry name" value="Ankyrin repeat-containing domain"/>
    <property type="match status" value="1"/>
</dbReference>
<protein>
    <submittedName>
        <fullName evidence="3">Ankyrin</fullName>
    </submittedName>
</protein>
<dbReference type="PANTHER" id="PTHR24198:SF165">
    <property type="entry name" value="ANKYRIN REPEAT-CONTAINING PROTEIN-RELATED"/>
    <property type="match status" value="1"/>
</dbReference>
<evidence type="ECO:0000256" key="2">
    <source>
        <dbReference type="ARBA" id="ARBA00023043"/>
    </source>
</evidence>
<dbReference type="AlphaFoldDB" id="A0A8T8XGN9"/>
<proteinExistence type="predicted"/>
<dbReference type="GeneID" id="37177775"/>
<keyword evidence="4" id="KW-1185">Reference proteome</keyword>
<dbReference type="InterPro" id="IPR036779">
    <property type="entry name" value="LysM_dom_sf"/>
</dbReference>
<dbReference type="SMART" id="SM00248">
    <property type="entry name" value="ANK"/>
    <property type="match status" value="5"/>
</dbReference>
<dbReference type="InterPro" id="IPR036770">
    <property type="entry name" value="Ankyrin_rpt-contain_sf"/>
</dbReference>
<dbReference type="RefSeq" id="XP_025533259.1">
    <property type="nucleotide sequence ID" value="XM_025674083.1"/>
</dbReference>
<dbReference type="Gene3D" id="3.10.350.10">
    <property type="entry name" value="LysM domain"/>
    <property type="match status" value="1"/>
</dbReference>
<keyword evidence="1" id="KW-0677">Repeat</keyword>
<reference evidence="3 4" key="1">
    <citation type="submission" date="2018-02" db="EMBL/GenBank/DDBJ databases">
        <title>The genomes of Aspergillus section Nigri reveals drivers in fungal speciation.</title>
        <authorList>
            <consortium name="DOE Joint Genome Institute"/>
            <person name="Vesth T.C."/>
            <person name="Nybo J."/>
            <person name="Theobald S."/>
            <person name="Brandl J."/>
            <person name="Frisvad J.C."/>
            <person name="Nielsen K.F."/>
            <person name="Lyhne E.K."/>
            <person name="Kogle M.E."/>
            <person name="Kuo A."/>
            <person name="Riley R."/>
            <person name="Clum A."/>
            <person name="Nolan M."/>
            <person name="Lipzen A."/>
            <person name="Salamov A."/>
            <person name="Henrissat B."/>
            <person name="Wiebenga A."/>
            <person name="De vries R.P."/>
            <person name="Grigoriev I.V."/>
            <person name="Mortensen U.H."/>
            <person name="Andersen M.R."/>
            <person name="Baker S.E."/>
        </authorList>
    </citation>
    <scope>NUCLEOTIDE SEQUENCE [LARGE SCALE GENOMIC DNA]</scope>
    <source>
        <strain evidence="3 4">CBS 114.51</strain>
    </source>
</reference>
<dbReference type="OrthoDB" id="366390at2759"/>
<sequence>MAYSTLPSELHLLIAEFLAESPDSEDAFNALARTNRTFYMQYNPFLYRYHVASHSKRPPAPAFHWAAKNGRHDTLVRLLDAGAEPYHPRIWQEKPMSTGWTGLRPLHPARLAAEKGHVRFLEAIFDWEQEDPGSAGSFGSRLGKRGYSVLFAGAALNNHLPVVQMLLARGVDPWGKNTLFLSQGVRLQKFSSELLQVLLDDARHREHLQPFTNWEPVHMALRYAVEQAQDIEATRIILTTGVNVNFLYSDDPMIVVRRPLHYCHQPDLYRLLLEAGADPNIDNNDRWGALSSAVGNCHMQAGRYPISAEAKGRRWERIQLLFRYGADPARAGGGWALHGALRDADYGLADLLADKGARISVVELSDADQARLHRAVEEREWDTVMELTPVNWSMEGYAGPGLMKDACNRTFPDCEYWANDVSATDTCAELEKYFDATVAELHAWNPSLLEDYCVLIEGWSYCVEGPAVTVTAAASTTTNTAIPVVIFTEVTDFVNSTILAAATATSASATTVTTTSTATYSGGVPSPTQSGLVGTCNAYYYVIHFLSS</sequence>
<organism evidence="3 4">
    <name type="scientific">Aspergillus japonicus CBS 114.51</name>
    <dbReference type="NCBI Taxonomy" id="1448312"/>
    <lineage>
        <taxon>Eukaryota</taxon>
        <taxon>Fungi</taxon>
        <taxon>Dikarya</taxon>
        <taxon>Ascomycota</taxon>
        <taxon>Pezizomycotina</taxon>
        <taxon>Eurotiomycetes</taxon>
        <taxon>Eurotiomycetidae</taxon>
        <taxon>Eurotiales</taxon>
        <taxon>Aspergillaceae</taxon>
        <taxon>Aspergillus</taxon>
        <taxon>Aspergillus subgen. Circumdati</taxon>
    </lineage>
</organism>
<dbReference type="Proteomes" id="UP000249497">
    <property type="component" value="Unassembled WGS sequence"/>
</dbReference>
<dbReference type="PANTHER" id="PTHR24198">
    <property type="entry name" value="ANKYRIN REPEAT AND PROTEIN KINASE DOMAIN-CONTAINING PROTEIN"/>
    <property type="match status" value="1"/>
</dbReference>
<dbReference type="SUPFAM" id="SSF48403">
    <property type="entry name" value="Ankyrin repeat"/>
    <property type="match status" value="1"/>
</dbReference>
<gene>
    <name evidence="3" type="ORF">BO86DRAFT_405417</name>
</gene>
<evidence type="ECO:0000313" key="3">
    <source>
        <dbReference type="EMBL" id="RAH87365.1"/>
    </source>
</evidence>
<evidence type="ECO:0000256" key="1">
    <source>
        <dbReference type="ARBA" id="ARBA00022737"/>
    </source>
</evidence>
<name>A0A8T8XGN9_ASPJA</name>